<dbReference type="PANTHER" id="PTHR33710:SF77">
    <property type="entry name" value="DNASE I-LIKE SUPERFAMILY PROTEIN"/>
    <property type="match status" value="1"/>
</dbReference>
<keyword evidence="5" id="KW-1185">Reference proteome</keyword>
<dbReference type="EMBL" id="WJXA01000002">
    <property type="protein sequence ID" value="KAF7150204.1"/>
    <property type="molecule type" value="Genomic_DNA"/>
</dbReference>
<accession>A0A834HFM4</accession>
<proteinExistence type="predicted"/>
<dbReference type="Pfam" id="PF14392">
    <property type="entry name" value="zf-CCHC_4"/>
    <property type="match status" value="1"/>
</dbReference>
<reference evidence="4" key="1">
    <citation type="submission" date="2019-11" db="EMBL/GenBank/DDBJ databases">
        <authorList>
            <person name="Liu Y."/>
            <person name="Hou J."/>
            <person name="Li T.-Q."/>
            <person name="Guan C.-H."/>
            <person name="Wu X."/>
            <person name="Wu H.-Z."/>
            <person name="Ling F."/>
            <person name="Zhang R."/>
            <person name="Shi X.-G."/>
            <person name="Ren J.-P."/>
            <person name="Chen E.-F."/>
            <person name="Sun J.-M."/>
        </authorList>
    </citation>
    <scope>NUCLEOTIDE SEQUENCE</scope>
    <source>
        <strain evidence="4">Adult_tree_wgs_1</strain>
        <tissue evidence="4">Leaves</tissue>
    </source>
</reference>
<feature type="compositionally biased region" description="Polar residues" evidence="1">
    <location>
        <begin position="347"/>
        <end position="369"/>
    </location>
</feature>
<dbReference type="InterPro" id="IPR025558">
    <property type="entry name" value="DUF4283"/>
</dbReference>
<evidence type="ECO:0008006" key="6">
    <source>
        <dbReference type="Google" id="ProtNLM"/>
    </source>
</evidence>
<dbReference type="SUPFAM" id="SSF56219">
    <property type="entry name" value="DNase I-like"/>
    <property type="match status" value="1"/>
</dbReference>
<comment type="caution">
    <text evidence="4">The sequence shown here is derived from an EMBL/GenBank/DDBJ whole genome shotgun (WGS) entry which is preliminary data.</text>
</comment>
<dbReference type="OrthoDB" id="1434627at2759"/>
<evidence type="ECO:0000313" key="5">
    <source>
        <dbReference type="Proteomes" id="UP000626092"/>
    </source>
</evidence>
<dbReference type="AlphaFoldDB" id="A0A834HFM4"/>
<evidence type="ECO:0000259" key="3">
    <source>
        <dbReference type="Pfam" id="PF14392"/>
    </source>
</evidence>
<feature type="region of interest" description="Disordered" evidence="1">
    <location>
        <begin position="336"/>
        <end position="373"/>
    </location>
</feature>
<dbReference type="Pfam" id="PF14111">
    <property type="entry name" value="DUF4283"/>
    <property type="match status" value="1"/>
</dbReference>
<dbReference type="PANTHER" id="PTHR33710">
    <property type="entry name" value="BNAC02G09200D PROTEIN"/>
    <property type="match status" value="1"/>
</dbReference>
<evidence type="ECO:0000313" key="4">
    <source>
        <dbReference type="EMBL" id="KAF7150204.1"/>
    </source>
</evidence>
<dbReference type="Proteomes" id="UP000626092">
    <property type="component" value="Unassembled WGS sequence"/>
</dbReference>
<gene>
    <name evidence="4" type="ORF">RHSIM_Rhsim02G0134700</name>
</gene>
<name>A0A834HFM4_RHOSS</name>
<dbReference type="InterPro" id="IPR036691">
    <property type="entry name" value="Endo/exonu/phosph_ase_sf"/>
</dbReference>
<dbReference type="InterPro" id="IPR025836">
    <property type="entry name" value="Zn_knuckle_CX2CX4HX4C"/>
</dbReference>
<dbReference type="Gene3D" id="3.60.10.10">
    <property type="entry name" value="Endonuclease/exonuclease/phosphatase"/>
    <property type="match status" value="1"/>
</dbReference>
<feature type="domain" description="DUF4283" evidence="2">
    <location>
        <begin position="42"/>
        <end position="98"/>
    </location>
</feature>
<evidence type="ECO:0000256" key="1">
    <source>
        <dbReference type="SAM" id="MobiDB-lite"/>
    </source>
</evidence>
<organism evidence="4 5">
    <name type="scientific">Rhododendron simsii</name>
    <name type="common">Sims's rhododendron</name>
    <dbReference type="NCBI Taxonomy" id="118357"/>
    <lineage>
        <taxon>Eukaryota</taxon>
        <taxon>Viridiplantae</taxon>
        <taxon>Streptophyta</taxon>
        <taxon>Embryophyta</taxon>
        <taxon>Tracheophyta</taxon>
        <taxon>Spermatophyta</taxon>
        <taxon>Magnoliopsida</taxon>
        <taxon>eudicotyledons</taxon>
        <taxon>Gunneridae</taxon>
        <taxon>Pentapetalae</taxon>
        <taxon>asterids</taxon>
        <taxon>Ericales</taxon>
        <taxon>Ericaceae</taxon>
        <taxon>Ericoideae</taxon>
        <taxon>Rhodoreae</taxon>
        <taxon>Rhododendron</taxon>
    </lineage>
</organism>
<feature type="domain" description="Zinc knuckle CX2CX4HX4C" evidence="3">
    <location>
        <begin position="174"/>
        <end position="211"/>
    </location>
</feature>
<sequence length="1011" mass="114498">MVVRRVTMRIVKGELVEGEGPLRNVQEVLDLEEGFGETGVTHNLCLVGKLIHTKTLSASVVSNILSAAWRLRSPFHVSDWNNNIFLFRFEDPEDKRQLEEGMVASQIDFSLCPFWVQIHGLPVEKMTRANAEIIGKRFGRILALEMSSDSMLLSRSFLRVRVEVNILQPLPKGFYLKGKSGNDLLISYKYEKLPDFYYSCGRIGHDNRSCRFTARGFEAQSGFGPEMRIGRARRGVIPIEEIRHEVDEVERRVNNLLARQPVLQRNGNGERVTNDGEERVINHDTRQVQQANVGLEVPHLLNRTSDVVLGGTGVGSSQMTDGPFQNIPLSNTQVGPQYFVTEPPDSPKTSPLPTSPNDFQPNPKSFTHPNSPPLQAKLILSAHPHSPPHPQIVDLNSPVPLTTPKPLDQTLSNAFKSLAIKRKAQDELPENQSKIFRLCSSIPPPKPTQISPRSSSRITLKGTRYSKAQRKGKLYIADSAMVEDNLVEVQIQDSNEALEIIEEMFTGVNVQNEDSNQLNERGSWLARNSHNRNANPNLELSRPWAYLDKPGFSYVDPSGLSGGLALWWINNVVLDVEIATKNFMHITIYEKSVPSSWAATFIYGCPVRSRREAVWEEIKGIGDSEKLPWLCMGDFNQVLCAEDKMGGNLPSQNGLSSFHNMLSDCGLVDLGFKGPKFTWRNNRSGDNFIMERIDMAFANSQWRESHEHAMVFVEPAIGSDHNPLILNTDVPINKVGKPFKFESFWVTEEECKEVVSEVWSQDRADPMMLKVCKKLRNCKDKLKAWSLRKFGNLRLKIGVAKDQLAEVQKQLQIGFDPDLKAQEKYLIGTLEDLWQKDAMYWHQRSRIKWVQMGDKNSCFFHLSTIQRRQCNQILRLKDSNGVWKSEQKDISEIIKLHFQEVYKGPPNRDFEDIISLVEQVVSPEWNAQLTKAITREEVQLAAFQLGPLKAPGSDGFPGIFYQSYWEIVGEDVFKAVHDFFQEGILLKEVNQTNVTLIPKVPNSEGKSKTTS</sequence>
<protein>
    <recommendedName>
        <fullName evidence="6">DUF4283 domain-containing protein</fullName>
    </recommendedName>
</protein>
<evidence type="ECO:0000259" key="2">
    <source>
        <dbReference type="Pfam" id="PF14111"/>
    </source>
</evidence>